<evidence type="ECO:0000313" key="1">
    <source>
        <dbReference type="EnsemblMetazoa" id="CJA19214.1"/>
    </source>
</evidence>
<proteinExistence type="predicted"/>
<protein>
    <submittedName>
        <fullName evidence="1">Uncharacterized protein</fullName>
    </submittedName>
</protein>
<dbReference type="EnsemblMetazoa" id="CJA19214.1">
    <property type="protein sequence ID" value="CJA19214.1"/>
    <property type="gene ID" value="WBGene00138418"/>
</dbReference>
<dbReference type="Proteomes" id="UP000005237">
    <property type="component" value="Unassembled WGS sequence"/>
</dbReference>
<reference evidence="1" key="2">
    <citation type="submission" date="2022-06" db="UniProtKB">
        <authorList>
            <consortium name="EnsemblMetazoa"/>
        </authorList>
    </citation>
    <scope>IDENTIFICATION</scope>
    <source>
        <strain evidence="1">DF5081</strain>
    </source>
</reference>
<name>A0A8R1I5Z8_CAEJA</name>
<keyword evidence="2" id="KW-1185">Reference proteome</keyword>
<evidence type="ECO:0000313" key="2">
    <source>
        <dbReference type="Proteomes" id="UP000005237"/>
    </source>
</evidence>
<sequence length="778" mass="89778">MTDLLSKWFSPNYLRSLLLDPDKSNQTCIQIARFLAAYYLDFLLYLPSDSTSFHSLYLWGNLQKEDLSQSDILLDRVKVSAVLPVEFSPALPALLLVKYDCLIEAINYADHFDDRRTSITLRLLADSLHGKDLTTEYIKSMVVDNVALQIEKCTKPGSFVKFTQDFTESVLQLDVALQNDFVIFLEQFLISSAELAYSELPLEAEEMLPNPVFEHPGKTDTGETKCFSQIFGYIQILLTSFAKSNRIVDQLSFIVKLISTDTTIPSVSPNYSLHRVLLLMLRITHRQLFSVALRKNDKNTSKIAERYQQLLGQEHPEHVLLRQWFIEADEDESQEVQKFLDMIQANFQQISALPPLHSNTRELWLRRIVLNSTTNHRDVRQEKTMDWFRSVCHPKHRVGDMTMSQMLFINSQWTSPGFTFIQPSCLAIRLSIHPNDICFGTLSSALKFSESARDLICTPRTEFTHCKETTNEKIFTERTQKYTNLDLLAKYGQEIQCKLIQSSPRFLNPLEEQMRLFSMQQGELQRELEEEIHFLNGFEDSRHSRQTSHTSQQTMQFDMDPAKQLNIINQKLDAVLNDLSSKKNASMYIREEDEESEISELPLLYEEANIPDETPIVEKLDFGILSSRTPVSNSNYSNVENLNGKVDIKNYSNLSTAKSFTNPSFSKSTSIPQMSTHWMQLIPLPIKKISADNLLIYREKEEISRVQIPSQLSLRDIDNDHKKQERNSMYKNKETQMSDRTFNNNNNNYVGKKIVDKNSVTILNKDDIRNVLEKVGDV</sequence>
<organism evidence="1 2">
    <name type="scientific">Caenorhabditis japonica</name>
    <dbReference type="NCBI Taxonomy" id="281687"/>
    <lineage>
        <taxon>Eukaryota</taxon>
        <taxon>Metazoa</taxon>
        <taxon>Ecdysozoa</taxon>
        <taxon>Nematoda</taxon>
        <taxon>Chromadorea</taxon>
        <taxon>Rhabditida</taxon>
        <taxon>Rhabditina</taxon>
        <taxon>Rhabditomorpha</taxon>
        <taxon>Rhabditoidea</taxon>
        <taxon>Rhabditidae</taxon>
        <taxon>Peloderinae</taxon>
        <taxon>Caenorhabditis</taxon>
    </lineage>
</organism>
<accession>A0A8R1I5Z8</accession>
<dbReference type="AlphaFoldDB" id="A0A8R1I5Z8"/>
<reference evidence="2" key="1">
    <citation type="submission" date="2010-08" db="EMBL/GenBank/DDBJ databases">
        <authorList>
            <consortium name="Caenorhabditis japonica Sequencing Consortium"/>
            <person name="Wilson R.K."/>
        </authorList>
    </citation>
    <scope>NUCLEOTIDE SEQUENCE [LARGE SCALE GENOMIC DNA]</scope>
    <source>
        <strain evidence="2">DF5081</strain>
    </source>
</reference>